<dbReference type="AlphaFoldDB" id="A0A942E7F7"/>
<reference evidence="2" key="1">
    <citation type="submission" date="2021-04" db="EMBL/GenBank/DDBJ databases">
        <title>Pseudaminobacter soli sp. nov., isolated from paddy soil contaminated by heavy metals.</title>
        <authorList>
            <person name="Zhang K."/>
        </authorList>
    </citation>
    <scope>NUCLEOTIDE SEQUENCE</scope>
    <source>
        <strain evidence="2">19-2017</strain>
    </source>
</reference>
<keyword evidence="1" id="KW-1133">Transmembrane helix</keyword>
<keyword evidence="1" id="KW-0472">Membrane</keyword>
<evidence type="ECO:0000313" key="3">
    <source>
        <dbReference type="Proteomes" id="UP000680348"/>
    </source>
</evidence>
<accession>A0A942E7F7</accession>
<sequence>MTDILRISVPLTAWLAAFSAVYGLQGLVCSQRWADAGLDLTAGRIAMMVAWAAAVALQLVFLLALRSPRFVSRSAFVRWVSLMLAISALVATLWTLLPVVTTSACL</sequence>
<keyword evidence="1" id="KW-0812">Transmembrane</keyword>
<dbReference type="EMBL" id="JAGWCR010000016">
    <property type="protein sequence ID" value="MBS3651840.1"/>
    <property type="molecule type" value="Genomic_DNA"/>
</dbReference>
<organism evidence="2 3">
    <name type="scientific">Pseudaminobacter soli</name>
    <name type="common">ex Zhang et al. 2022</name>
    <dbReference type="NCBI Taxonomy" id="2831468"/>
    <lineage>
        <taxon>Bacteria</taxon>
        <taxon>Pseudomonadati</taxon>
        <taxon>Pseudomonadota</taxon>
        <taxon>Alphaproteobacteria</taxon>
        <taxon>Hyphomicrobiales</taxon>
        <taxon>Phyllobacteriaceae</taxon>
        <taxon>Pseudaminobacter</taxon>
    </lineage>
</organism>
<comment type="caution">
    <text evidence="2">The sequence shown here is derived from an EMBL/GenBank/DDBJ whole genome shotgun (WGS) entry which is preliminary data.</text>
</comment>
<evidence type="ECO:0000313" key="2">
    <source>
        <dbReference type="EMBL" id="MBS3651840.1"/>
    </source>
</evidence>
<gene>
    <name evidence="2" type="ORF">KEU06_24835</name>
</gene>
<keyword evidence="3" id="KW-1185">Reference proteome</keyword>
<dbReference type="Proteomes" id="UP000680348">
    <property type="component" value="Unassembled WGS sequence"/>
</dbReference>
<name>A0A942E7F7_9HYPH</name>
<feature type="transmembrane region" description="Helical" evidence="1">
    <location>
        <begin position="42"/>
        <end position="64"/>
    </location>
</feature>
<feature type="transmembrane region" description="Helical" evidence="1">
    <location>
        <begin position="76"/>
        <end position="97"/>
    </location>
</feature>
<dbReference type="RefSeq" id="WP_188257392.1">
    <property type="nucleotide sequence ID" value="NZ_JABVCF010000016.1"/>
</dbReference>
<protein>
    <submittedName>
        <fullName evidence="2">Uncharacterized protein</fullName>
    </submittedName>
</protein>
<proteinExistence type="predicted"/>
<evidence type="ECO:0000256" key="1">
    <source>
        <dbReference type="SAM" id="Phobius"/>
    </source>
</evidence>